<proteinExistence type="predicted"/>
<keyword evidence="1" id="KW-1133">Transmembrane helix</keyword>
<protein>
    <submittedName>
        <fullName evidence="2">Uncharacterized protein</fullName>
    </submittedName>
</protein>
<evidence type="ECO:0000256" key="1">
    <source>
        <dbReference type="SAM" id="Phobius"/>
    </source>
</evidence>
<dbReference type="AlphaFoldDB" id="A0A3B0YDD9"/>
<organism evidence="2">
    <name type="scientific">hydrothermal vent metagenome</name>
    <dbReference type="NCBI Taxonomy" id="652676"/>
    <lineage>
        <taxon>unclassified sequences</taxon>
        <taxon>metagenomes</taxon>
        <taxon>ecological metagenomes</taxon>
    </lineage>
</organism>
<name>A0A3B0YDD9_9ZZZZ</name>
<accession>A0A3B0YDD9</accession>
<keyword evidence="1" id="KW-0812">Transmembrane</keyword>
<feature type="transmembrane region" description="Helical" evidence="1">
    <location>
        <begin position="19"/>
        <end position="37"/>
    </location>
</feature>
<reference evidence="2" key="1">
    <citation type="submission" date="2018-06" db="EMBL/GenBank/DDBJ databases">
        <authorList>
            <person name="Zhirakovskaya E."/>
        </authorList>
    </citation>
    <scope>NUCLEOTIDE SEQUENCE</scope>
</reference>
<evidence type="ECO:0000313" key="2">
    <source>
        <dbReference type="EMBL" id="VAW74263.1"/>
    </source>
</evidence>
<feature type="transmembrane region" description="Helical" evidence="1">
    <location>
        <begin position="43"/>
        <end position="67"/>
    </location>
</feature>
<sequence length="149" mass="16753">MQLELCVSFLTQHSKINHLSQMLTTLAVLLLVVLTAIDQQSILLVMGLFVVILLGMYETMLAIRVGFDEKILKQLSLKENVSEQDLESLDNALLSLGLITKRLHKLNDKPKDRDLNTRLLACMKLFKSQALALILQLLVLMVISLVTII</sequence>
<gene>
    <name evidence="2" type="ORF">MNBD_GAMMA12-3510</name>
</gene>
<keyword evidence="1" id="KW-0472">Membrane</keyword>
<feature type="transmembrane region" description="Helical" evidence="1">
    <location>
        <begin position="130"/>
        <end position="148"/>
    </location>
</feature>
<dbReference type="EMBL" id="UOFL01000056">
    <property type="protein sequence ID" value="VAW74263.1"/>
    <property type="molecule type" value="Genomic_DNA"/>
</dbReference>